<gene>
    <name evidence="1" type="ORF">B9Z19DRAFT_1108818</name>
</gene>
<sequence length="183" mass="20678">MKTDIREIEERMEKTGEKIRAIGEELTILSPLKPIAIGMREEFFETFLSGESMGENVDESVSGIKDPSAIWIGDDIEPVADVITDVCMFKKGLIDDNESFTALYGLDWQAAKELIEHPHMVSAMNKRANVLSTASTEWTKESEFNQLRRWTQNATPGELVDFTKDVAGVTYPKQLFLNIMRNS</sequence>
<protein>
    <submittedName>
        <fullName evidence="1">Uncharacterized protein</fullName>
    </submittedName>
</protein>
<dbReference type="AlphaFoldDB" id="A0A2T6ZPW9"/>
<evidence type="ECO:0000313" key="1">
    <source>
        <dbReference type="EMBL" id="PUU77517.1"/>
    </source>
</evidence>
<accession>A0A2T6ZPW9</accession>
<dbReference type="OrthoDB" id="5482891at2759"/>
<name>A0A2T6ZPW9_TUBBO</name>
<evidence type="ECO:0000313" key="2">
    <source>
        <dbReference type="Proteomes" id="UP000244722"/>
    </source>
</evidence>
<keyword evidence="2" id="KW-1185">Reference proteome</keyword>
<reference evidence="1 2" key="1">
    <citation type="submission" date="2017-04" db="EMBL/GenBank/DDBJ databases">
        <title>Draft genome sequence of Tuber borchii Vittad., a whitish edible truffle.</title>
        <authorList>
            <consortium name="DOE Joint Genome Institute"/>
            <person name="Murat C."/>
            <person name="Kuo A."/>
            <person name="Barry K.W."/>
            <person name="Clum A."/>
            <person name="Dockter R.B."/>
            <person name="Fauchery L."/>
            <person name="Iotti M."/>
            <person name="Kohler A."/>
            <person name="Labutti K."/>
            <person name="Lindquist E.A."/>
            <person name="Lipzen A."/>
            <person name="Ohm R.A."/>
            <person name="Wang M."/>
            <person name="Grigoriev I.V."/>
            <person name="Zambonelli A."/>
            <person name="Martin F.M."/>
        </authorList>
    </citation>
    <scope>NUCLEOTIDE SEQUENCE [LARGE SCALE GENOMIC DNA]</scope>
    <source>
        <strain evidence="1 2">Tbo3840</strain>
    </source>
</reference>
<organism evidence="1 2">
    <name type="scientific">Tuber borchii</name>
    <name type="common">White truffle</name>
    <dbReference type="NCBI Taxonomy" id="42251"/>
    <lineage>
        <taxon>Eukaryota</taxon>
        <taxon>Fungi</taxon>
        <taxon>Dikarya</taxon>
        <taxon>Ascomycota</taxon>
        <taxon>Pezizomycotina</taxon>
        <taxon>Pezizomycetes</taxon>
        <taxon>Pezizales</taxon>
        <taxon>Tuberaceae</taxon>
        <taxon>Tuber</taxon>
    </lineage>
</organism>
<proteinExistence type="predicted"/>
<dbReference type="EMBL" id="NESQ01000150">
    <property type="protein sequence ID" value="PUU77517.1"/>
    <property type="molecule type" value="Genomic_DNA"/>
</dbReference>
<dbReference type="Proteomes" id="UP000244722">
    <property type="component" value="Unassembled WGS sequence"/>
</dbReference>
<comment type="caution">
    <text evidence="1">The sequence shown here is derived from an EMBL/GenBank/DDBJ whole genome shotgun (WGS) entry which is preliminary data.</text>
</comment>